<reference evidence="2" key="1">
    <citation type="submission" date="2023-05" db="EMBL/GenBank/DDBJ databases">
        <title>Nepenthes gracilis genome sequencing.</title>
        <authorList>
            <person name="Fukushima K."/>
        </authorList>
    </citation>
    <scope>NUCLEOTIDE SEQUENCE</scope>
    <source>
        <strain evidence="2">SING2019-196</strain>
    </source>
</reference>
<accession>A0AAD3SRY6</accession>
<evidence type="ECO:0000313" key="2">
    <source>
        <dbReference type="EMBL" id="GMH16923.1"/>
    </source>
</evidence>
<sequence>MARVPLKTLAKPSNGNPSKQTSSEPRGHQTACFTANISNSINMGAYPPTSRSITTHHTKRPKPLGPQANNTPFSFLTERKQGFHSIPLGICSAIQS</sequence>
<feature type="compositionally biased region" description="Polar residues" evidence="1">
    <location>
        <begin position="11"/>
        <end position="24"/>
    </location>
</feature>
<name>A0AAD3SRY6_NEPGR</name>
<keyword evidence="3" id="KW-1185">Reference proteome</keyword>
<feature type="region of interest" description="Disordered" evidence="1">
    <location>
        <begin position="1"/>
        <end position="73"/>
    </location>
</feature>
<protein>
    <submittedName>
        <fullName evidence="2">Uncharacterized protein</fullName>
    </submittedName>
</protein>
<dbReference type="EMBL" id="BSYO01000017">
    <property type="protein sequence ID" value="GMH16923.1"/>
    <property type="molecule type" value="Genomic_DNA"/>
</dbReference>
<gene>
    <name evidence="2" type="ORF">Nepgr_018764</name>
</gene>
<evidence type="ECO:0000256" key="1">
    <source>
        <dbReference type="SAM" id="MobiDB-lite"/>
    </source>
</evidence>
<feature type="compositionally biased region" description="Polar residues" evidence="1">
    <location>
        <begin position="31"/>
        <end position="42"/>
    </location>
</feature>
<organism evidence="2 3">
    <name type="scientific">Nepenthes gracilis</name>
    <name type="common">Slender pitcher plant</name>
    <dbReference type="NCBI Taxonomy" id="150966"/>
    <lineage>
        <taxon>Eukaryota</taxon>
        <taxon>Viridiplantae</taxon>
        <taxon>Streptophyta</taxon>
        <taxon>Embryophyta</taxon>
        <taxon>Tracheophyta</taxon>
        <taxon>Spermatophyta</taxon>
        <taxon>Magnoliopsida</taxon>
        <taxon>eudicotyledons</taxon>
        <taxon>Gunneridae</taxon>
        <taxon>Pentapetalae</taxon>
        <taxon>Caryophyllales</taxon>
        <taxon>Nepenthaceae</taxon>
        <taxon>Nepenthes</taxon>
    </lineage>
</organism>
<dbReference type="AlphaFoldDB" id="A0AAD3SRY6"/>
<comment type="caution">
    <text evidence="2">The sequence shown here is derived from an EMBL/GenBank/DDBJ whole genome shotgun (WGS) entry which is preliminary data.</text>
</comment>
<evidence type="ECO:0000313" key="3">
    <source>
        <dbReference type="Proteomes" id="UP001279734"/>
    </source>
</evidence>
<dbReference type="Proteomes" id="UP001279734">
    <property type="component" value="Unassembled WGS sequence"/>
</dbReference>
<proteinExistence type="predicted"/>